<evidence type="ECO:0000313" key="3">
    <source>
        <dbReference type="EMBL" id="PWB97764.1"/>
    </source>
</evidence>
<evidence type="ECO:0000256" key="1">
    <source>
        <dbReference type="SAM" id="MobiDB-lite"/>
    </source>
</evidence>
<gene>
    <name evidence="3" type="ORF">DF220_07930</name>
</gene>
<evidence type="ECO:0008006" key="5">
    <source>
        <dbReference type="Google" id="ProtNLM"/>
    </source>
</evidence>
<dbReference type="GO" id="GO:0043448">
    <property type="term" value="P:alkane catabolic process"/>
    <property type="evidence" value="ECO:0007669"/>
    <property type="project" value="TreeGrafter"/>
</dbReference>
<dbReference type="PANTHER" id="PTHR39335">
    <property type="entry name" value="BLL4220 PROTEIN"/>
    <property type="match status" value="1"/>
</dbReference>
<evidence type="ECO:0000313" key="4">
    <source>
        <dbReference type="Proteomes" id="UP000244978"/>
    </source>
</evidence>
<keyword evidence="2" id="KW-0732">Signal</keyword>
<dbReference type="RefSeq" id="WP_108997654.1">
    <property type="nucleotide sequence ID" value="NZ_QEEX01000001.1"/>
</dbReference>
<dbReference type="PANTHER" id="PTHR39335:SF1">
    <property type="entry name" value="BLL4220 PROTEIN"/>
    <property type="match status" value="1"/>
</dbReference>
<proteinExistence type="predicted"/>
<feature type="compositionally biased region" description="Low complexity" evidence="1">
    <location>
        <begin position="27"/>
        <end position="46"/>
    </location>
</feature>
<comment type="caution">
    <text evidence="3">The sequence shown here is derived from an EMBL/GenBank/DDBJ whole genome shotgun (WGS) entry which is preliminary data.</text>
</comment>
<dbReference type="PROSITE" id="PS51257">
    <property type="entry name" value="PROKAR_LIPOPROTEIN"/>
    <property type="match status" value="1"/>
</dbReference>
<name>A0A2U1T1L4_9MICO</name>
<feature type="chain" id="PRO_5038442540" description="Lipoprotein" evidence="2">
    <location>
        <begin position="26"/>
        <end position="192"/>
    </location>
</feature>
<feature type="signal peptide" evidence="2">
    <location>
        <begin position="1"/>
        <end position="25"/>
    </location>
</feature>
<dbReference type="AlphaFoldDB" id="A0A2U1T1L4"/>
<evidence type="ECO:0000256" key="2">
    <source>
        <dbReference type="SAM" id="SignalP"/>
    </source>
</evidence>
<dbReference type="Proteomes" id="UP000244978">
    <property type="component" value="Unassembled WGS sequence"/>
</dbReference>
<dbReference type="EMBL" id="QEEX01000001">
    <property type="protein sequence ID" value="PWB97764.1"/>
    <property type="molecule type" value="Genomic_DNA"/>
</dbReference>
<reference evidence="4" key="1">
    <citation type="submission" date="2018-04" db="EMBL/GenBank/DDBJ databases">
        <authorList>
            <person name="Liu S."/>
            <person name="Wang Z."/>
            <person name="Li J."/>
        </authorList>
    </citation>
    <scope>NUCLEOTIDE SEQUENCE [LARGE SCALE GENOMIC DNA]</scope>
    <source>
        <strain evidence="4">S1194</strain>
    </source>
</reference>
<accession>A0A2U1T1L4</accession>
<keyword evidence="4" id="KW-1185">Reference proteome</keyword>
<feature type="compositionally biased region" description="Pro residues" evidence="1">
    <location>
        <begin position="47"/>
        <end position="61"/>
    </location>
</feature>
<feature type="region of interest" description="Disordered" evidence="1">
    <location>
        <begin position="27"/>
        <end position="63"/>
    </location>
</feature>
<sequence>MTIHKILTTALLTTAVLLGATACSAGESATDSSAKPSAKPSSSAAPAPAPAPGPGQVPPGGAPAELLTTALEAATVTLADGRGVTALVDDRGFSVYLLTDDSVADPQCNVPECLGFWSPVTGDLAALAVGEGISGEFAVWSHDGFEQLTINGFPLYSFGGDNSAGAAGGHGLNSNFGEGKWSIVAPDGTAVQ</sequence>
<organism evidence="3 4">
    <name type="scientific">Homoserinimonas hongtaonis</name>
    <dbReference type="NCBI Taxonomy" id="2079791"/>
    <lineage>
        <taxon>Bacteria</taxon>
        <taxon>Bacillati</taxon>
        <taxon>Actinomycetota</taxon>
        <taxon>Actinomycetes</taxon>
        <taxon>Micrococcales</taxon>
        <taxon>Microbacteriaceae</taxon>
        <taxon>Homoserinimonas</taxon>
    </lineage>
</organism>
<protein>
    <recommendedName>
        <fullName evidence="5">Lipoprotein</fullName>
    </recommendedName>
</protein>